<dbReference type="GO" id="GO:0007129">
    <property type="term" value="P:homologous chromosome pairing at meiosis"/>
    <property type="evidence" value="ECO:0007669"/>
    <property type="project" value="TreeGrafter"/>
</dbReference>
<sequence>MKTNASSEMDNASAKQSLSGNAIKIWYTRSTKLAVAVAIIKARPSGKSGRQYAEQLACRFNHLEQSWKMKAEGLQEEVLQLRQELLLSKMLLKPNRNSKNGGGLVEILSQDLVPSLGPLSSEQMNSVPDSGCGTENSTESLQQSLCVEKGQTETSAPIPSHPRQPHFPQASSDRRENALLSHMQFLQNFCSLRKLGARGLSLDGYGAVVWDSVCQLLGSLVPAASRDVQCHLQQALLPQASQVVAQVVDEWRAHCKPPGLFLTQAEDCLKKLTGHLLNNTQLNRFPSQECLSDCLIRLGGSATLRPTLLCLLFSHINHLANHLWHTCQETASGRAARLEVGRYENSFYLLWVLEQVLRDAGAPDLREAQAQLERQVLRLADEYPLFSLYLWRIGALLKPEVST</sequence>
<keyword evidence="5" id="KW-1185">Reference proteome</keyword>
<feature type="region of interest" description="Disordered" evidence="3">
    <location>
        <begin position="118"/>
        <end position="137"/>
    </location>
</feature>
<organism evidence="4 5">
    <name type="scientific">Alosa alosa</name>
    <name type="common">allis shad</name>
    <dbReference type="NCBI Taxonomy" id="278164"/>
    <lineage>
        <taxon>Eukaryota</taxon>
        <taxon>Metazoa</taxon>
        <taxon>Chordata</taxon>
        <taxon>Craniata</taxon>
        <taxon>Vertebrata</taxon>
        <taxon>Euteleostomi</taxon>
        <taxon>Actinopterygii</taxon>
        <taxon>Neopterygii</taxon>
        <taxon>Teleostei</taxon>
        <taxon>Clupei</taxon>
        <taxon>Clupeiformes</taxon>
        <taxon>Clupeoidei</taxon>
        <taxon>Clupeidae</taxon>
        <taxon>Alosa</taxon>
    </lineage>
</organism>
<evidence type="ECO:0000256" key="3">
    <source>
        <dbReference type="SAM" id="MobiDB-lite"/>
    </source>
</evidence>
<dbReference type="PANTHER" id="PTHR28575:SF1">
    <property type="entry name" value="MEIOSIS-SPECIFIC PROTEIN MEI4"/>
    <property type="match status" value="1"/>
</dbReference>
<gene>
    <name evidence="4" type="ORF">AALO_G00117680</name>
</gene>
<dbReference type="EMBL" id="JADWDJ010000008">
    <property type="protein sequence ID" value="KAG5277445.1"/>
    <property type="molecule type" value="Genomic_DNA"/>
</dbReference>
<dbReference type="Proteomes" id="UP000823561">
    <property type="component" value="Chromosome 8"/>
</dbReference>
<comment type="similarity">
    <text evidence="2">Belongs to the MEI4L family.</text>
</comment>
<evidence type="ECO:0000313" key="4">
    <source>
        <dbReference type="EMBL" id="KAG5277445.1"/>
    </source>
</evidence>
<dbReference type="GO" id="GO:0007283">
    <property type="term" value="P:spermatogenesis"/>
    <property type="evidence" value="ECO:0007669"/>
    <property type="project" value="TreeGrafter"/>
</dbReference>
<evidence type="ECO:0000256" key="2">
    <source>
        <dbReference type="ARBA" id="ARBA00093453"/>
    </source>
</evidence>
<evidence type="ECO:0000313" key="5">
    <source>
        <dbReference type="Proteomes" id="UP000823561"/>
    </source>
</evidence>
<protein>
    <recommendedName>
        <fullName evidence="6">Meiosis-specific protein MEI4</fullName>
    </recommendedName>
</protein>
<name>A0AAV6GUR3_9TELE</name>
<proteinExistence type="inferred from homology"/>
<reference evidence="4" key="1">
    <citation type="submission" date="2020-10" db="EMBL/GenBank/DDBJ databases">
        <title>Chromosome-scale genome assembly of the Allis shad, Alosa alosa.</title>
        <authorList>
            <person name="Margot Z."/>
            <person name="Christophe K."/>
            <person name="Cabau C."/>
            <person name="Louis A."/>
            <person name="Berthelot C."/>
            <person name="Parey E."/>
            <person name="Roest Crollius H."/>
            <person name="Montfort J."/>
            <person name="Robinson-Rechavi M."/>
            <person name="Bucao C."/>
            <person name="Bouchez O."/>
            <person name="Gislard M."/>
            <person name="Lluch J."/>
            <person name="Milhes M."/>
            <person name="Lampietro C."/>
            <person name="Lopez Roques C."/>
            <person name="Donnadieu C."/>
            <person name="Braasch I."/>
            <person name="Desvignes T."/>
            <person name="Postlethwait J."/>
            <person name="Bobe J."/>
            <person name="Guiguen Y."/>
        </authorList>
    </citation>
    <scope>NUCLEOTIDE SEQUENCE</scope>
    <source>
        <strain evidence="4">M-15738</strain>
        <tissue evidence="4">Blood</tissue>
    </source>
</reference>
<comment type="caution">
    <text evidence="4">The sequence shown here is derived from an EMBL/GenBank/DDBJ whole genome shotgun (WGS) entry which is preliminary data.</text>
</comment>
<evidence type="ECO:0000256" key="1">
    <source>
        <dbReference type="ARBA" id="ARBA00023254"/>
    </source>
</evidence>
<dbReference type="GO" id="GO:0000800">
    <property type="term" value="C:lateral element"/>
    <property type="evidence" value="ECO:0007669"/>
    <property type="project" value="TreeGrafter"/>
</dbReference>
<dbReference type="GO" id="GO:0048477">
    <property type="term" value="P:oogenesis"/>
    <property type="evidence" value="ECO:0007669"/>
    <property type="project" value="TreeGrafter"/>
</dbReference>
<dbReference type="PANTHER" id="PTHR28575">
    <property type="entry name" value="MEIOSIS-SPECIFIC PROTEIN MEI4"/>
    <property type="match status" value="1"/>
</dbReference>
<accession>A0AAV6GUR3</accession>
<dbReference type="InterPro" id="IPR025888">
    <property type="entry name" value="MEI4"/>
</dbReference>
<evidence type="ECO:0008006" key="6">
    <source>
        <dbReference type="Google" id="ProtNLM"/>
    </source>
</evidence>
<dbReference type="GO" id="GO:0006310">
    <property type="term" value="P:DNA recombination"/>
    <property type="evidence" value="ECO:0007669"/>
    <property type="project" value="InterPro"/>
</dbReference>
<keyword evidence="1" id="KW-0469">Meiosis</keyword>
<dbReference type="AlphaFoldDB" id="A0AAV6GUR3"/>
<dbReference type="GO" id="GO:0042138">
    <property type="term" value="P:meiotic DNA double-strand break formation"/>
    <property type="evidence" value="ECO:0007669"/>
    <property type="project" value="InterPro"/>
</dbReference>
<dbReference type="Pfam" id="PF13971">
    <property type="entry name" value="Mei4"/>
    <property type="match status" value="1"/>
</dbReference>
<feature type="region of interest" description="Disordered" evidence="3">
    <location>
        <begin position="148"/>
        <end position="173"/>
    </location>
</feature>